<keyword evidence="3" id="KW-1133">Transmembrane helix</keyword>
<feature type="domain" description="J" evidence="4">
    <location>
        <begin position="4"/>
        <end position="68"/>
    </location>
</feature>
<dbReference type="InterPro" id="IPR051938">
    <property type="entry name" value="Apopto_cytoskel_mod"/>
</dbReference>
<evidence type="ECO:0000313" key="5">
    <source>
        <dbReference type="EMBL" id="SEH68710.1"/>
    </source>
</evidence>
<keyword evidence="6" id="KW-1185">Reference proteome</keyword>
<feature type="transmembrane region" description="Helical" evidence="3">
    <location>
        <begin position="178"/>
        <end position="199"/>
    </location>
</feature>
<reference evidence="5 6" key="1">
    <citation type="submission" date="2016-10" db="EMBL/GenBank/DDBJ databases">
        <authorList>
            <person name="de Groot N.N."/>
        </authorList>
    </citation>
    <scope>NUCLEOTIDE SEQUENCE [LARGE SCALE GENOMIC DNA]</scope>
    <source>
        <strain evidence="5 6">IBRC-M10418</strain>
    </source>
</reference>
<feature type="transmembrane region" description="Helical" evidence="3">
    <location>
        <begin position="149"/>
        <end position="166"/>
    </location>
</feature>
<dbReference type="PANTHER" id="PTHR44145">
    <property type="entry name" value="DNAJ HOMOLOG SUBFAMILY A MEMBER 3, MITOCHONDRIAL"/>
    <property type="match status" value="1"/>
</dbReference>
<dbReference type="CDD" id="cd06257">
    <property type="entry name" value="DnaJ"/>
    <property type="match status" value="1"/>
</dbReference>
<dbReference type="PRINTS" id="PR00625">
    <property type="entry name" value="JDOMAIN"/>
</dbReference>
<sequence length="260" mass="29515">MASTYHEVLDLSEDASMNAVRTAYREKVKEYHPDISDHPDAKKRFQQLKSAYEVLSSRKRRERYERMGHNKYVDQYGGYSSDELEQTTEIQLVKQETQTNRAESNSKEEFANHDKQGSTRSEQNEVSKGTWISWIIQGRTSENDGTVPYIIRLSVYTILLLVGIFISKPIFGGSNALISNFPAFLILLCGARIVYLSVFEHLREEYVKIDQSPEPDSYAIPYALAFGLLGLTLPLFSLFPQVLGMSLETYPIALAIVLGV</sequence>
<dbReference type="SUPFAM" id="SSF46565">
    <property type="entry name" value="Chaperone J-domain"/>
    <property type="match status" value="1"/>
</dbReference>
<dbReference type="Pfam" id="PF00226">
    <property type="entry name" value="DnaJ"/>
    <property type="match status" value="1"/>
</dbReference>
<keyword evidence="3" id="KW-0472">Membrane</keyword>
<evidence type="ECO:0000256" key="3">
    <source>
        <dbReference type="SAM" id="Phobius"/>
    </source>
</evidence>
<dbReference type="EMBL" id="FNWU01000036">
    <property type="protein sequence ID" value="SEH68710.1"/>
    <property type="molecule type" value="Genomic_DNA"/>
</dbReference>
<dbReference type="Gene3D" id="1.10.287.110">
    <property type="entry name" value="DnaJ domain"/>
    <property type="match status" value="1"/>
</dbReference>
<feature type="region of interest" description="Disordered" evidence="2">
    <location>
        <begin position="96"/>
        <end position="124"/>
    </location>
</feature>
<dbReference type="Proteomes" id="UP000199215">
    <property type="component" value="Unassembled WGS sequence"/>
</dbReference>
<feature type="non-terminal residue" evidence="5">
    <location>
        <position position="260"/>
    </location>
</feature>
<dbReference type="AlphaFoldDB" id="A0A1H6KB71"/>
<dbReference type="RefSeq" id="WP_177167546.1">
    <property type="nucleotide sequence ID" value="NZ_FNWU01000036.1"/>
</dbReference>
<proteinExistence type="predicted"/>
<accession>A0A1H6KB71</accession>
<keyword evidence="1" id="KW-0143">Chaperone</keyword>
<dbReference type="OrthoDB" id="11397at2157"/>
<evidence type="ECO:0000256" key="1">
    <source>
        <dbReference type="ARBA" id="ARBA00023186"/>
    </source>
</evidence>
<organism evidence="5 6">
    <name type="scientific">Halopenitus malekzadehii</name>
    <dbReference type="NCBI Taxonomy" id="1267564"/>
    <lineage>
        <taxon>Archaea</taxon>
        <taxon>Methanobacteriati</taxon>
        <taxon>Methanobacteriota</taxon>
        <taxon>Stenosarchaea group</taxon>
        <taxon>Halobacteria</taxon>
        <taxon>Halobacteriales</taxon>
        <taxon>Haloferacaceae</taxon>
        <taxon>Halopenitus</taxon>
    </lineage>
</organism>
<dbReference type="SMART" id="SM00271">
    <property type="entry name" value="DnaJ"/>
    <property type="match status" value="1"/>
</dbReference>
<protein>
    <submittedName>
        <fullName evidence="5">DnaJ domain-containing protein</fullName>
    </submittedName>
</protein>
<dbReference type="PROSITE" id="PS50076">
    <property type="entry name" value="DNAJ_2"/>
    <property type="match status" value="1"/>
</dbReference>
<dbReference type="InterPro" id="IPR036869">
    <property type="entry name" value="J_dom_sf"/>
</dbReference>
<keyword evidence="3" id="KW-0812">Transmembrane</keyword>
<feature type="transmembrane region" description="Helical" evidence="3">
    <location>
        <begin position="219"/>
        <end position="239"/>
    </location>
</feature>
<dbReference type="STRING" id="1267564.SAMN05192561_1364"/>
<dbReference type="PANTHER" id="PTHR44145:SF3">
    <property type="entry name" value="DNAJ HOMOLOG SUBFAMILY A MEMBER 3, MITOCHONDRIAL"/>
    <property type="match status" value="1"/>
</dbReference>
<evidence type="ECO:0000256" key="2">
    <source>
        <dbReference type="SAM" id="MobiDB-lite"/>
    </source>
</evidence>
<name>A0A1H6KB71_9EURY</name>
<gene>
    <name evidence="5" type="ORF">SAMN05192561_1364</name>
</gene>
<evidence type="ECO:0000259" key="4">
    <source>
        <dbReference type="PROSITE" id="PS50076"/>
    </source>
</evidence>
<feature type="compositionally biased region" description="Basic and acidic residues" evidence="2">
    <location>
        <begin position="104"/>
        <end position="124"/>
    </location>
</feature>
<evidence type="ECO:0000313" key="6">
    <source>
        <dbReference type="Proteomes" id="UP000199215"/>
    </source>
</evidence>
<dbReference type="InterPro" id="IPR001623">
    <property type="entry name" value="DnaJ_domain"/>
</dbReference>